<evidence type="ECO:0000313" key="4">
    <source>
        <dbReference type="EMBL" id="KKO97645.1"/>
    </source>
</evidence>
<dbReference type="InterPro" id="IPR000639">
    <property type="entry name" value="Epox_hydrolase-like"/>
</dbReference>
<dbReference type="PRINTS" id="PR00412">
    <property type="entry name" value="EPOXHYDRLASE"/>
</dbReference>
<dbReference type="AlphaFoldDB" id="A0A0F9WWW9"/>
<evidence type="ECO:0000259" key="3">
    <source>
        <dbReference type="Pfam" id="PF00561"/>
    </source>
</evidence>
<dbReference type="Proteomes" id="UP000034112">
    <property type="component" value="Unassembled WGS sequence"/>
</dbReference>
<comment type="caution">
    <text evidence="4">The sequence shown here is derived from an EMBL/GenBank/DDBJ whole genome shotgun (WGS) entry which is preliminary data.</text>
</comment>
<evidence type="ECO:0000256" key="2">
    <source>
        <dbReference type="ARBA" id="ARBA00038334"/>
    </source>
</evidence>
<keyword evidence="1" id="KW-0378">Hydrolase</keyword>
<evidence type="ECO:0000256" key="1">
    <source>
        <dbReference type="ARBA" id="ARBA00022801"/>
    </source>
</evidence>
<name>A0A0F9WWW9_TRIHA</name>
<reference evidence="5" key="1">
    <citation type="journal article" date="2015" name="Genome Announc.">
        <title>Draft whole-genome sequence of the biocontrol agent Trichoderma harzianum T6776.</title>
        <authorList>
            <person name="Baroncelli R."/>
            <person name="Piaggeschi G."/>
            <person name="Fiorini L."/>
            <person name="Bertolini E."/>
            <person name="Zapparata A."/>
            <person name="Pe M.E."/>
            <person name="Sarrocco S."/>
            <person name="Vannacci G."/>
        </authorList>
    </citation>
    <scope>NUCLEOTIDE SEQUENCE [LARGE SCALE GENOMIC DNA]</scope>
    <source>
        <strain evidence="5">T6776</strain>
    </source>
</reference>
<proteinExistence type="inferred from homology"/>
<dbReference type="EMBL" id="JOKZ01000526">
    <property type="protein sequence ID" value="KKO97645.1"/>
    <property type="molecule type" value="Genomic_DNA"/>
</dbReference>
<dbReference type="OrthoDB" id="408373at2759"/>
<evidence type="ECO:0000313" key="5">
    <source>
        <dbReference type="Proteomes" id="UP000034112"/>
    </source>
</evidence>
<comment type="similarity">
    <text evidence="2">Belongs to the AB hydrolase superfamily. Epoxide hydrolase family.</text>
</comment>
<dbReference type="InterPro" id="IPR000073">
    <property type="entry name" value="AB_hydrolase_1"/>
</dbReference>
<dbReference type="GO" id="GO:0016787">
    <property type="term" value="F:hydrolase activity"/>
    <property type="evidence" value="ECO:0007669"/>
    <property type="project" value="UniProtKB-KW"/>
</dbReference>
<dbReference type="Gene3D" id="3.40.50.1820">
    <property type="entry name" value="alpha/beta hydrolase"/>
    <property type="match status" value="1"/>
</dbReference>
<gene>
    <name evidence="4" type="ORF">THAR02_10250</name>
</gene>
<dbReference type="SUPFAM" id="SSF53474">
    <property type="entry name" value="alpha/beta-Hydrolases"/>
    <property type="match status" value="1"/>
</dbReference>
<organism evidence="4 5">
    <name type="scientific">Trichoderma harzianum</name>
    <name type="common">Hypocrea lixii</name>
    <dbReference type="NCBI Taxonomy" id="5544"/>
    <lineage>
        <taxon>Eukaryota</taxon>
        <taxon>Fungi</taxon>
        <taxon>Dikarya</taxon>
        <taxon>Ascomycota</taxon>
        <taxon>Pezizomycotina</taxon>
        <taxon>Sordariomycetes</taxon>
        <taxon>Hypocreomycetidae</taxon>
        <taxon>Hypocreales</taxon>
        <taxon>Hypocreaceae</taxon>
        <taxon>Trichoderma</taxon>
    </lineage>
</organism>
<dbReference type="InterPro" id="IPR029058">
    <property type="entry name" value="AB_hydrolase_fold"/>
</dbReference>
<sequence length="271" mass="30889">MEYEEHFVEYGDSKSIFYHASGPRFGPLIIFMHGWPGIGKTWYPQLDVFSSLGFRVIAPDMPGYGRSTARNVISDYSQESVIEGMLAVLGDTGRDQAIWIGHDWGCGTLWTLANTHPQVYHLLTTVDRELYPKDQFPYGPWSYMAYYEQFFDEATAWFNKDIHGFLKFIFVKASADLLGKVSSLTSRVFEDKGWMGGRPSPPAPEDTSDEAGVLNFAVFEELVAAMKKTGFAQEKPQEVNSAIARWLVEEVIEQWPSFWSNGWTKQQLHQE</sequence>
<dbReference type="PANTHER" id="PTHR43329">
    <property type="entry name" value="EPOXIDE HYDROLASE"/>
    <property type="match status" value="1"/>
</dbReference>
<dbReference type="Pfam" id="PF00561">
    <property type="entry name" value="Abhydrolase_1"/>
    <property type="match status" value="1"/>
</dbReference>
<feature type="domain" description="AB hydrolase-1" evidence="3">
    <location>
        <begin position="27"/>
        <end position="126"/>
    </location>
</feature>
<accession>A0A0F9WWW9</accession>
<protein>
    <recommendedName>
        <fullName evidence="3">AB hydrolase-1 domain-containing protein</fullName>
    </recommendedName>
</protein>